<organism evidence="2 3">
    <name type="scientific">Pleodorina starrii</name>
    <dbReference type="NCBI Taxonomy" id="330485"/>
    <lineage>
        <taxon>Eukaryota</taxon>
        <taxon>Viridiplantae</taxon>
        <taxon>Chlorophyta</taxon>
        <taxon>core chlorophytes</taxon>
        <taxon>Chlorophyceae</taxon>
        <taxon>CS clade</taxon>
        <taxon>Chlamydomonadales</taxon>
        <taxon>Volvocaceae</taxon>
        <taxon>Pleodorina</taxon>
    </lineage>
</organism>
<keyword evidence="3" id="KW-1185">Reference proteome</keyword>
<evidence type="ECO:0000313" key="2">
    <source>
        <dbReference type="EMBL" id="GLC61737.1"/>
    </source>
</evidence>
<proteinExistence type="predicted"/>
<evidence type="ECO:0000256" key="1">
    <source>
        <dbReference type="SAM" id="MobiDB-lite"/>
    </source>
</evidence>
<feature type="compositionally biased region" description="Low complexity" evidence="1">
    <location>
        <begin position="136"/>
        <end position="152"/>
    </location>
</feature>
<dbReference type="Proteomes" id="UP001165080">
    <property type="component" value="Unassembled WGS sequence"/>
</dbReference>
<protein>
    <submittedName>
        <fullName evidence="2">Uncharacterized protein</fullName>
    </submittedName>
</protein>
<reference evidence="2 3" key="1">
    <citation type="journal article" date="2023" name="Commun. Biol.">
        <title>Reorganization of the ancestral sex-determining regions during the evolution of trioecy in Pleodorina starrii.</title>
        <authorList>
            <person name="Takahashi K."/>
            <person name="Suzuki S."/>
            <person name="Kawai-Toyooka H."/>
            <person name="Yamamoto K."/>
            <person name="Hamaji T."/>
            <person name="Ootsuki R."/>
            <person name="Yamaguchi H."/>
            <person name="Kawachi M."/>
            <person name="Higashiyama T."/>
            <person name="Nozaki H."/>
        </authorList>
    </citation>
    <scope>NUCLEOTIDE SEQUENCE [LARGE SCALE GENOMIC DNA]</scope>
    <source>
        <strain evidence="2 3">NIES-4479</strain>
    </source>
</reference>
<feature type="compositionally biased region" description="Pro residues" evidence="1">
    <location>
        <begin position="153"/>
        <end position="166"/>
    </location>
</feature>
<accession>A0A9W6F9U0</accession>
<dbReference type="AlphaFoldDB" id="A0A9W6F9U0"/>
<sequence>MAPATAAPGTAAVEAAVRSVAAATVYGGTTPVDMEGCAPGDRICGVSRDAIPTDNCRGGGAAATANGGYTAAGPPWRGASPLALPYIEQLDGGAATAGAALVALQQAIGHRTAAGFLVGMHDQAATTGGGQRWPGLQSRQQQELQQLQRPQATPLPPLPPPAPPPTVLRLQDSNFLQRLLMWQQELQQQQQQQQEQRQQRQQQQQ</sequence>
<gene>
    <name evidence="2" type="primary">PLEST001386</name>
    <name evidence="2" type="ORF">PLESTB_001797400</name>
</gene>
<evidence type="ECO:0000313" key="3">
    <source>
        <dbReference type="Proteomes" id="UP001165080"/>
    </source>
</evidence>
<comment type="caution">
    <text evidence="2">The sequence shown here is derived from an EMBL/GenBank/DDBJ whole genome shotgun (WGS) entry which is preliminary data.</text>
</comment>
<dbReference type="EMBL" id="BRXU01000050">
    <property type="protein sequence ID" value="GLC61737.1"/>
    <property type="molecule type" value="Genomic_DNA"/>
</dbReference>
<feature type="region of interest" description="Disordered" evidence="1">
    <location>
        <begin position="126"/>
        <end position="170"/>
    </location>
</feature>
<name>A0A9W6F9U0_9CHLO</name>